<evidence type="ECO:0000256" key="1">
    <source>
        <dbReference type="ARBA" id="ARBA00004241"/>
    </source>
</evidence>
<dbReference type="EMBL" id="JXWY01000009">
    <property type="protein sequence ID" value="KIX91577.1"/>
    <property type="molecule type" value="Genomic_DNA"/>
</dbReference>
<keyword evidence="5" id="KW-1185">Reference proteome</keyword>
<feature type="transmembrane region" description="Helical" evidence="3">
    <location>
        <begin position="6"/>
        <end position="29"/>
    </location>
</feature>
<keyword evidence="3" id="KW-1133">Transmembrane helix</keyword>
<name>A0ABR5CA22_9STAP</name>
<evidence type="ECO:0000256" key="3">
    <source>
        <dbReference type="SAM" id="Phobius"/>
    </source>
</evidence>
<comment type="caution">
    <text evidence="4">The sequence shown here is derived from an EMBL/GenBank/DDBJ whole genome shotgun (WGS) entry which is preliminary data.</text>
</comment>
<keyword evidence="3" id="KW-0472">Membrane</keyword>
<dbReference type="Pfam" id="PF07963">
    <property type="entry name" value="N_methyl"/>
    <property type="match status" value="1"/>
</dbReference>
<accession>A0ABR5CA22</accession>
<dbReference type="Proteomes" id="UP000032366">
    <property type="component" value="Unassembled WGS sequence"/>
</dbReference>
<dbReference type="RefSeq" id="WP_044358941.1">
    <property type="nucleotide sequence ID" value="NZ_JXWY01000009.1"/>
</dbReference>
<evidence type="ECO:0008006" key="6">
    <source>
        <dbReference type="Google" id="ProtNLM"/>
    </source>
</evidence>
<comment type="subcellular location">
    <subcellularLocation>
        <location evidence="1">Cell surface</location>
    </subcellularLocation>
</comment>
<gene>
    <name evidence="4" type="ORF">TP70_01950</name>
</gene>
<organism evidence="4 5">
    <name type="scientific">Staphylococcus microti</name>
    <dbReference type="NCBI Taxonomy" id="569857"/>
    <lineage>
        <taxon>Bacteria</taxon>
        <taxon>Bacillati</taxon>
        <taxon>Bacillota</taxon>
        <taxon>Bacilli</taxon>
        <taxon>Bacillales</taxon>
        <taxon>Staphylococcaceae</taxon>
        <taxon>Staphylococcus</taxon>
    </lineage>
</organism>
<dbReference type="InterPro" id="IPR012902">
    <property type="entry name" value="N_methyl_site"/>
</dbReference>
<protein>
    <recommendedName>
        <fullName evidence="6">Type II secretion system protein</fullName>
    </recommendedName>
</protein>
<evidence type="ECO:0000256" key="2">
    <source>
        <dbReference type="ARBA" id="ARBA00023287"/>
    </source>
</evidence>
<evidence type="ECO:0000313" key="4">
    <source>
        <dbReference type="EMBL" id="KIX91577.1"/>
    </source>
</evidence>
<keyword evidence="2" id="KW-0178">Competence</keyword>
<proteinExistence type="predicted"/>
<reference evidence="4 5" key="1">
    <citation type="submission" date="2015-01" db="EMBL/GenBank/DDBJ databases">
        <authorList>
            <person name="Guo J."/>
        </authorList>
    </citation>
    <scope>NUCLEOTIDE SEQUENCE [LARGE SCALE GENOMIC DNA]</scope>
    <source>
        <strain evidence="4 5">DSM 22147</strain>
    </source>
</reference>
<sequence length="97" mass="11488">MNQNGYTLIEALFAFFIVSLLSFSTLPILHQLEVTYDNMKEDLALQRTLYFYLKENKLEGRIQLDQFVINRTTENVCITNVQSNKNYCHQLKRLHND</sequence>
<evidence type="ECO:0000313" key="5">
    <source>
        <dbReference type="Proteomes" id="UP000032366"/>
    </source>
</evidence>
<keyword evidence="3" id="KW-0812">Transmembrane</keyword>